<reference evidence="1 2" key="1">
    <citation type="submission" date="2014-04" db="EMBL/GenBank/DDBJ databases">
        <title>Evolutionary Origins and Diversification of the Mycorrhizal Mutualists.</title>
        <authorList>
            <consortium name="DOE Joint Genome Institute"/>
            <consortium name="Mycorrhizal Genomics Consortium"/>
            <person name="Kohler A."/>
            <person name="Kuo A."/>
            <person name="Nagy L.G."/>
            <person name="Floudas D."/>
            <person name="Copeland A."/>
            <person name="Barry K.W."/>
            <person name="Cichocki N."/>
            <person name="Veneault-Fourrey C."/>
            <person name="LaButti K."/>
            <person name="Lindquist E.A."/>
            <person name="Lipzen A."/>
            <person name="Lundell T."/>
            <person name="Morin E."/>
            <person name="Murat C."/>
            <person name="Riley R."/>
            <person name="Ohm R."/>
            <person name="Sun H."/>
            <person name="Tunlid A."/>
            <person name="Henrissat B."/>
            <person name="Grigoriev I.V."/>
            <person name="Hibbett D.S."/>
            <person name="Martin F."/>
        </authorList>
    </citation>
    <scope>NUCLEOTIDE SEQUENCE [LARGE SCALE GENOMIC DNA]</scope>
    <source>
        <strain evidence="1 2">Koide BX008</strain>
    </source>
</reference>
<keyword evidence="2" id="KW-1185">Reference proteome</keyword>
<evidence type="ECO:0000313" key="1">
    <source>
        <dbReference type="EMBL" id="KIL58662.1"/>
    </source>
</evidence>
<name>A0A0C2WBK3_AMAMK</name>
<accession>A0A0C2WBK3</accession>
<evidence type="ECO:0000313" key="2">
    <source>
        <dbReference type="Proteomes" id="UP000054549"/>
    </source>
</evidence>
<protein>
    <submittedName>
        <fullName evidence="1">Uncharacterized protein</fullName>
    </submittedName>
</protein>
<dbReference type="HOGENOM" id="CLU_2687260_0_0_1"/>
<proteinExistence type="predicted"/>
<dbReference type="AlphaFoldDB" id="A0A0C2WBK3"/>
<gene>
    <name evidence="1" type="ORF">M378DRAFT_170305</name>
</gene>
<dbReference type="EMBL" id="KN818332">
    <property type="protein sequence ID" value="KIL58662.1"/>
    <property type="molecule type" value="Genomic_DNA"/>
</dbReference>
<sequence>MTLRAAQIPQKVLWLVPRLNNANCNSLSEIPRLVRILLPNRRVINHGIKLEEINGHMSVRDAATRPASCQGDRN</sequence>
<organism evidence="1 2">
    <name type="scientific">Amanita muscaria (strain Koide BX008)</name>
    <dbReference type="NCBI Taxonomy" id="946122"/>
    <lineage>
        <taxon>Eukaryota</taxon>
        <taxon>Fungi</taxon>
        <taxon>Dikarya</taxon>
        <taxon>Basidiomycota</taxon>
        <taxon>Agaricomycotina</taxon>
        <taxon>Agaricomycetes</taxon>
        <taxon>Agaricomycetidae</taxon>
        <taxon>Agaricales</taxon>
        <taxon>Pluteineae</taxon>
        <taxon>Amanitaceae</taxon>
        <taxon>Amanita</taxon>
    </lineage>
</organism>
<dbReference type="InParanoid" id="A0A0C2WBK3"/>
<dbReference type="Proteomes" id="UP000054549">
    <property type="component" value="Unassembled WGS sequence"/>
</dbReference>